<evidence type="ECO:0000313" key="2">
    <source>
        <dbReference type="EMBL" id="KAJ7744594.1"/>
    </source>
</evidence>
<evidence type="ECO:0000259" key="1">
    <source>
        <dbReference type="PROSITE" id="PS50097"/>
    </source>
</evidence>
<dbReference type="Gene3D" id="3.30.710.10">
    <property type="entry name" value="Potassium Channel Kv1.1, Chain A"/>
    <property type="match status" value="1"/>
</dbReference>
<keyword evidence="3" id="KW-1185">Reference proteome</keyword>
<dbReference type="CDD" id="cd18186">
    <property type="entry name" value="BTB_POZ_ZBTB_KLHL-like"/>
    <property type="match status" value="1"/>
</dbReference>
<dbReference type="SMART" id="SM00225">
    <property type="entry name" value="BTB"/>
    <property type="match status" value="1"/>
</dbReference>
<protein>
    <recommendedName>
        <fullName evidence="1">BTB domain-containing protein</fullName>
    </recommendedName>
</protein>
<sequence>MAAPQISKQFCAADSDLTVSSSDGVRFKVHRKNLEVHSPVFASAQSSTRPESGQEVVELSESSDTLELLFQFMYPQPQPDLQALEFSTFADLAEAAEKYEVYSALTLCRMRMNLKDSMSAHPLEVLLYATRHNHSDLANQSARHSMGVRVAKAMEILPLDTFKAWILFRERWNRATATILSNMLHSSNAIYSDVVRKCLVVPNPAYQYHSELSWVEVVKLEFIPTSSNYPANDSFVSTQSRRKRVS</sequence>
<dbReference type="Pfam" id="PF00651">
    <property type="entry name" value="BTB"/>
    <property type="match status" value="1"/>
</dbReference>
<dbReference type="Proteomes" id="UP001215598">
    <property type="component" value="Unassembled WGS sequence"/>
</dbReference>
<accession>A0AAD7IJJ9</accession>
<dbReference type="AlphaFoldDB" id="A0AAD7IJJ9"/>
<gene>
    <name evidence="2" type="ORF">B0H16DRAFT_1889566</name>
</gene>
<reference evidence="2" key="1">
    <citation type="submission" date="2023-03" db="EMBL/GenBank/DDBJ databases">
        <title>Massive genome expansion in bonnet fungi (Mycena s.s.) driven by repeated elements and novel gene families across ecological guilds.</title>
        <authorList>
            <consortium name="Lawrence Berkeley National Laboratory"/>
            <person name="Harder C.B."/>
            <person name="Miyauchi S."/>
            <person name="Viragh M."/>
            <person name="Kuo A."/>
            <person name="Thoen E."/>
            <person name="Andreopoulos B."/>
            <person name="Lu D."/>
            <person name="Skrede I."/>
            <person name="Drula E."/>
            <person name="Henrissat B."/>
            <person name="Morin E."/>
            <person name="Kohler A."/>
            <person name="Barry K."/>
            <person name="LaButti K."/>
            <person name="Morin E."/>
            <person name="Salamov A."/>
            <person name="Lipzen A."/>
            <person name="Mereny Z."/>
            <person name="Hegedus B."/>
            <person name="Baldrian P."/>
            <person name="Stursova M."/>
            <person name="Weitz H."/>
            <person name="Taylor A."/>
            <person name="Grigoriev I.V."/>
            <person name="Nagy L.G."/>
            <person name="Martin F."/>
            <person name="Kauserud H."/>
        </authorList>
    </citation>
    <scope>NUCLEOTIDE SEQUENCE</scope>
    <source>
        <strain evidence="2">CBHHK182m</strain>
    </source>
</reference>
<comment type="caution">
    <text evidence="2">The sequence shown here is derived from an EMBL/GenBank/DDBJ whole genome shotgun (WGS) entry which is preliminary data.</text>
</comment>
<evidence type="ECO:0000313" key="3">
    <source>
        <dbReference type="Proteomes" id="UP001215598"/>
    </source>
</evidence>
<dbReference type="EMBL" id="JARKIB010000086">
    <property type="protein sequence ID" value="KAJ7744594.1"/>
    <property type="molecule type" value="Genomic_DNA"/>
</dbReference>
<organism evidence="2 3">
    <name type="scientific">Mycena metata</name>
    <dbReference type="NCBI Taxonomy" id="1033252"/>
    <lineage>
        <taxon>Eukaryota</taxon>
        <taxon>Fungi</taxon>
        <taxon>Dikarya</taxon>
        <taxon>Basidiomycota</taxon>
        <taxon>Agaricomycotina</taxon>
        <taxon>Agaricomycetes</taxon>
        <taxon>Agaricomycetidae</taxon>
        <taxon>Agaricales</taxon>
        <taxon>Marasmiineae</taxon>
        <taxon>Mycenaceae</taxon>
        <taxon>Mycena</taxon>
    </lineage>
</organism>
<proteinExistence type="predicted"/>
<dbReference type="InterPro" id="IPR011333">
    <property type="entry name" value="SKP1/BTB/POZ_sf"/>
</dbReference>
<name>A0AAD7IJJ9_9AGAR</name>
<dbReference type="InterPro" id="IPR000210">
    <property type="entry name" value="BTB/POZ_dom"/>
</dbReference>
<dbReference type="PROSITE" id="PS50097">
    <property type="entry name" value="BTB"/>
    <property type="match status" value="1"/>
</dbReference>
<feature type="domain" description="BTB" evidence="1">
    <location>
        <begin position="15"/>
        <end position="74"/>
    </location>
</feature>
<dbReference type="SUPFAM" id="SSF54695">
    <property type="entry name" value="POZ domain"/>
    <property type="match status" value="1"/>
</dbReference>